<keyword evidence="2" id="KW-1133">Transmembrane helix</keyword>
<keyword evidence="3" id="KW-0732">Signal</keyword>
<sequence length="458" mass="48318">MMRWSNSCKSVLPRFLLLLGSALQISPASPTAVVGSDLRPRGASPQGWIPPQTVTITETTRYTLTVLTTLTVNPGISTAVVTSRNTSATRSTTTQTSIFTSTTTTTVTPTPTRAPKIRRQVSQRPSTVTVTTTVWAFPDVTITSTISFTAPASLLTTMTSMSMTVATDIVTESTTTTSIVTVTATAGITRATGQGAVGGGRQGPRVEVIVGATFAASTVVALLVFLYVRFVRGKDDREVAIGEAGAAGAASANKRGYTPVNKPNPLAIKSLLHPRKPPYNPVPAGDASLLNPPYNPANTSLSALTTFPRSYPHQSQPHQNRHFRTSYSPPLAPTFPTSAAPSTYLPVSSTPPRLPQIYVTRTDSASTISSFSSSSHSDPPVPIHPLSAAGARLPPAREVQFHALTTAGEERRVGMPPQEEPVELEPSWHSLSRGGSGSSGGGISVRRKPLPWGSTFPI</sequence>
<keyword evidence="2" id="KW-0812">Transmembrane</keyword>
<feature type="compositionally biased region" description="Low complexity" evidence="1">
    <location>
        <begin position="91"/>
        <end position="111"/>
    </location>
</feature>
<evidence type="ECO:0000256" key="2">
    <source>
        <dbReference type="SAM" id="Phobius"/>
    </source>
</evidence>
<feature type="region of interest" description="Disordered" evidence="1">
    <location>
        <begin position="91"/>
        <end position="113"/>
    </location>
</feature>
<gene>
    <name evidence="4" type="ORF">GSTUAT00008616001</name>
</gene>
<evidence type="ECO:0000256" key="3">
    <source>
        <dbReference type="SAM" id="SignalP"/>
    </source>
</evidence>
<evidence type="ECO:0008006" key="6">
    <source>
        <dbReference type="Google" id="ProtNLM"/>
    </source>
</evidence>
<keyword evidence="5" id="KW-1185">Reference proteome</keyword>
<dbReference type="EMBL" id="LN891222">
    <property type="protein sequence ID" value="CUS07302.1"/>
    <property type="molecule type" value="Genomic_DNA"/>
</dbReference>
<dbReference type="AlphaFoldDB" id="A0A292PIK4"/>
<feature type="signal peptide" evidence="3">
    <location>
        <begin position="1"/>
        <end position="22"/>
    </location>
</feature>
<organism evidence="4 5">
    <name type="scientific">Tuber aestivum</name>
    <name type="common">summer truffle</name>
    <dbReference type="NCBI Taxonomy" id="59557"/>
    <lineage>
        <taxon>Eukaryota</taxon>
        <taxon>Fungi</taxon>
        <taxon>Dikarya</taxon>
        <taxon>Ascomycota</taxon>
        <taxon>Pezizomycotina</taxon>
        <taxon>Pezizomycetes</taxon>
        <taxon>Pezizales</taxon>
        <taxon>Tuberaceae</taxon>
        <taxon>Tuber</taxon>
    </lineage>
</organism>
<evidence type="ECO:0000256" key="1">
    <source>
        <dbReference type="SAM" id="MobiDB-lite"/>
    </source>
</evidence>
<feature type="region of interest" description="Disordered" evidence="1">
    <location>
        <begin position="407"/>
        <end position="458"/>
    </location>
</feature>
<keyword evidence="2" id="KW-0472">Membrane</keyword>
<protein>
    <recommendedName>
        <fullName evidence="6">Mid2 domain-containing protein</fullName>
    </recommendedName>
</protein>
<accession>A0A292PIK4</accession>
<proteinExistence type="predicted"/>
<evidence type="ECO:0000313" key="4">
    <source>
        <dbReference type="EMBL" id="CUS07302.1"/>
    </source>
</evidence>
<feature type="compositionally biased region" description="Gly residues" evidence="1">
    <location>
        <begin position="434"/>
        <end position="443"/>
    </location>
</feature>
<reference evidence="4" key="1">
    <citation type="submission" date="2015-10" db="EMBL/GenBank/DDBJ databases">
        <authorList>
            <person name="Regsiter A."/>
            <person name="william w."/>
        </authorList>
    </citation>
    <scope>NUCLEOTIDE SEQUENCE</scope>
    <source>
        <strain evidence="4">Montdore</strain>
    </source>
</reference>
<evidence type="ECO:0000313" key="5">
    <source>
        <dbReference type="Proteomes" id="UP001412239"/>
    </source>
</evidence>
<feature type="chain" id="PRO_5013058917" description="Mid2 domain-containing protein" evidence="3">
    <location>
        <begin position="23"/>
        <end position="458"/>
    </location>
</feature>
<name>A0A292PIK4_9PEZI</name>
<feature type="transmembrane region" description="Helical" evidence="2">
    <location>
        <begin position="208"/>
        <end position="228"/>
    </location>
</feature>
<dbReference type="Proteomes" id="UP001412239">
    <property type="component" value="Unassembled WGS sequence"/>
</dbReference>